<dbReference type="NCBIfam" id="NF033747">
    <property type="entry name" value="class_E_sortase"/>
    <property type="match status" value="1"/>
</dbReference>
<evidence type="ECO:0000256" key="1">
    <source>
        <dbReference type="ARBA" id="ARBA00022801"/>
    </source>
</evidence>
<dbReference type="Pfam" id="PF04203">
    <property type="entry name" value="Sortase"/>
    <property type="match status" value="1"/>
</dbReference>
<comment type="caution">
    <text evidence="4">The sequence shown here is derived from an EMBL/GenBank/DDBJ whole genome shotgun (WGS) entry which is preliminary data.</text>
</comment>
<name>A0A4S5EUD2_9ACTN</name>
<accession>A0A4S5EUD2</accession>
<dbReference type="Proteomes" id="UP000305282">
    <property type="component" value="Unassembled WGS sequence"/>
</dbReference>
<dbReference type="Gene3D" id="2.40.260.10">
    <property type="entry name" value="Sortase"/>
    <property type="match status" value="1"/>
</dbReference>
<feature type="transmembrane region" description="Helical" evidence="3">
    <location>
        <begin position="12"/>
        <end position="30"/>
    </location>
</feature>
<evidence type="ECO:0000256" key="3">
    <source>
        <dbReference type="SAM" id="Phobius"/>
    </source>
</evidence>
<dbReference type="CDD" id="cd05830">
    <property type="entry name" value="Sortase_E"/>
    <property type="match status" value="1"/>
</dbReference>
<evidence type="ECO:0000256" key="2">
    <source>
        <dbReference type="PIRSR" id="PIRSR605754-1"/>
    </source>
</evidence>
<evidence type="ECO:0000313" key="4">
    <source>
        <dbReference type="EMBL" id="THJ75923.1"/>
    </source>
</evidence>
<keyword evidence="1" id="KW-0378">Hydrolase</keyword>
<dbReference type="InterPro" id="IPR023365">
    <property type="entry name" value="Sortase_dom-sf"/>
</dbReference>
<dbReference type="AlphaFoldDB" id="A0A4S5EUD2"/>
<keyword evidence="3" id="KW-0812">Transmembrane</keyword>
<feature type="active site" description="Proton donor/acceptor" evidence="2">
    <location>
        <position position="128"/>
    </location>
</feature>
<organism evidence="4 5">
    <name type="scientific">Candidatus Frankia alpina</name>
    <dbReference type="NCBI Taxonomy" id="2699483"/>
    <lineage>
        <taxon>Bacteria</taxon>
        <taxon>Bacillati</taxon>
        <taxon>Actinomycetota</taxon>
        <taxon>Actinomycetes</taxon>
        <taxon>Frankiales</taxon>
        <taxon>Frankiaceae</taxon>
        <taxon>Frankia</taxon>
    </lineage>
</organism>
<keyword evidence="5" id="KW-1185">Reference proteome</keyword>
<keyword evidence="3" id="KW-0472">Membrane</keyword>
<feature type="active site" description="Acyl-thioester intermediate" evidence="2">
    <location>
        <position position="196"/>
    </location>
</feature>
<dbReference type="InterPro" id="IPR053465">
    <property type="entry name" value="Sortase_Class_E"/>
</dbReference>
<dbReference type="GO" id="GO:0016787">
    <property type="term" value="F:hydrolase activity"/>
    <property type="evidence" value="ECO:0007669"/>
    <property type="project" value="UniProtKB-KW"/>
</dbReference>
<dbReference type="EMBL" id="SSXH01000030">
    <property type="protein sequence ID" value="THJ75923.1"/>
    <property type="molecule type" value="Genomic_DNA"/>
</dbReference>
<dbReference type="OrthoDB" id="5242879at2"/>
<dbReference type="InterPro" id="IPR042003">
    <property type="entry name" value="Sortase_E"/>
</dbReference>
<dbReference type="NCBIfam" id="TIGR01076">
    <property type="entry name" value="sortase_fam"/>
    <property type="match status" value="1"/>
</dbReference>
<gene>
    <name evidence="4" type="ORF">E7Y31_02665</name>
</gene>
<evidence type="ECO:0000313" key="5">
    <source>
        <dbReference type="Proteomes" id="UP000305282"/>
    </source>
</evidence>
<proteinExistence type="predicted"/>
<keyword evidence="3" id="KW-1133">Transmembrane helix</keyword>
<dbReference type="SUPFAM" id="SSF63817">
    <property type="entry name" value="Sortase"/>
    <property type="match status" value="1"/>
</dbReference>
<reference evidence="4 5" key="1">
    <citation type="submission" date="2019-04" db="EMBL/GenBank/DDBJ databases">
        <title>Draft genome sequences for three unisolated Alnus-infective Frankia Sp+ strains, AgTrS, AiOr and AvVan, the first sequenced Frankia strains able to sporulate in-planta.</title>
        <authorList>
            <person name="Bethencourt L."/>
            <person name="Vautrin F."/>
            <person name="Taib N."/>
            <person name="Dubost A."/>
            <person name="Castro-Garcia L."/>
            <person name="Imbaud O."/>
            <person name="Abrouk D."/>
            <person name="Fournier P."/>
            <person name="Briolay J."/>
            <person name="Nguyen A."/>
            <person name="Normand P."/>
            <person name="Fernandez M.P."/>
            <person name="Brochier-Armanet C."/>
            <person name="Herrera-Belaroussi A."/>
        </authorList>
    </citation>
    <scope>NUCLEOTIDE SEQUENCE [LARGE SCALE GENOMIC DNA]</scope>
    <source>
        <strain evidence="4 5">AvVan</strain>
    </source>
</reference>
<sequence length="229" mass="24947">MIVGRVARGLGELLITAGLVVLLFLVYQLWITDMFAARTQDRLHHQLDQAWGHPPPRQPGVERARPAPALPPVYLGDGLAILRVPRFGLDYSPVIVQGVSAANLRRGPGHIPGTALPGQLGNFVVSGHRTTYGKPFSRLDELKVGDPLVVEVRDRYYTYRVTGSEVVTPNRLDVTYPVPGRPGVVPTRDLITLTTCHPKFSASHRLIVYGELADTTEKSAGLPPVLKGA</sequence>
<dbReference type="InterPro" id="IPR005754">
    <property type="entry name" value="Sortase"/>
</dbReference>
<protein>
    <submittedName>
        <fullName evidence="4">Class E sortase</fullName>
    </submittedName>
</protein>